<feature type="transmembrane region" description="Helical" evidence="1">
    <location>
        <begin position="150"/>
        <end position="169"/>
    </location>
</feature>
<reference evidence="2" key="1">
    <citation type="submission" date="2020-02" db="EMBL/GenBank/DDBJ databases">
        <title>Identification and distribution of gene clusters putatively required for synthesis of sphingolipid metabolism inhibitors in phylogenetically diverse species of the filamentous fungus Fusarium.</title>
        <authorList>
            <person name="Kim H.-S."/>
            <person name="Busman M."/>
            <person name="Brown D.W."/>
            <person name="Divon H."/>
            <person name="Uhlig S."/>
            <person name="Proctor R.H."/>
        </authorList>
    </citation>
    <scope>NUCLEOTIDE SEQUENCE [LARGE SCALE GENOMIC DNA]</scope>
    <source>
        <strain evidence="2">NRRL 39464</strain>
    </source>
</reference>
<evidence type="ECO:0000256" key="1">
    <source>
        <dbReference type="SAM" id="Phobius"/>
    </source>
</evidence>
<dbReference type="AlphaFoldDB" id="A0A8H5AMV3"/>
<gene>
    <name evidence="2" type="ORF">FOXYS1_2066</name>
</gene>
<keyword evidence="1" id="KW-0472">Membrane</keyword>
<dbReference type="Proteomes" id="UP000558688">
    <property type="component" value="Unassembled WGS sequence"/>
</dbReference>
<sequence>MWHSCLSALGANPMGIGLAYFKHVCWNGIWPTLLGYIGFEGQKELPGLYFMVYWSRGSVLGATITLSSRDASLLLAFIAAFVTVIAVRLWVIVCFTVHQILSTNGKHDGLYYQRQVILRNTKSAPAAAWLFLQQAWYWRGIAISAVTRTIPWALFCVCYFLGFAVLAVFSSQISDSASEFRLLRSPNCGIQIPLENLGKPTFDNFRASTYAKECYQNTNSILCNSLSVSDLPRTNASVDCPFDKSICLGTPAFKMQTDMLDSHRYFGFNEKEKNRIRYKRETVCSPLVTDGSPSFIQYVRGREARTLGWEDDVLIKYLYGKLNGGRINQTLLYNTLSGNALTGYTTWSYYYPSQDAWRPVGELLVPDTDLSLILIAPNSIVHLERNIDPVFEATGILNASGSIGYTPNRWVSPIACIDQHQLCNPTNAKCTRLVGSHGILESAMDHNLDFNRVQKVTIQRLALFLQSSTFYHTIFTRTQSFLRAQEKVSGIISQGLPSNQWEVEMAALFDDTLANMQYQMMEYAAGSPRSDAVSVVKPWINSSDSDRDAAVWESMCDNQRTRDTQGTLNFSILGLSLLFGLGLYIILVSFVLELLLAWAQKKLGRGLYRAKRWERDGTLQQMRLLYEIQGAGVWKGTTEDFPRTTSGDLFEHDEEFSQARSV</sequence>
<name>A0A8H5AMV3_FUSOX</name>
<proteinExistence type="predicted"/>
<keyword evidence="1" id="KW-1133">Transmembrane helix</keyword>
<accession>A0A8H5AMV3</accession>
<evidence type="ECO:0000313" key="3">
    <source>
        <dbReference type="Proteomes" id="UP000558688"/>
    </source>
</evidence>
<feature type="transmembrane region" description="Helical" evidence="1">
    <location>
        <begin position="73"/>
        <end position="101"/>
    </location>
</feature>
<keyword evidence="1" id="KW-0812">Transmembrane</keyword>
<feature type="transmembrane region" description="Helical" evidence="1">
    <location>
        <begin position="570"/>
        <end position="599"/>
    </location>
</feature>
<dbReference type="EMBL" id="JAAFOW010000311">
    <property type="protein sequence ID" value="KAF5267076.1"/>
    <property type="molecule type" value="Genomic_DNA"/>
</dbReference>
<protein>
    <submittedName>
        <fullName evidence="2">Uncharacterized protein</fullName>
    </submittedName>
</protein>
<organism evidence="2 3">
    <name type="scientific">Fusarium oxysporum</name>
    <name type="common">Fusarium vascular wilt</name>
    <dbReference type="NCBI Taxonomy" id="5507"/>
    <lineage>
        <taxon>Eukaryota</taxon>
        <taxon>Fungi</taxon>
        <taxon>Dikarya</taxon>
        <taxon>Ascomycota</taxon>
        <taxon>Pezizomycotina</taxon>
        <taxon>Sordariomycetes</taxon>
        <taxon>Hypocreomycetidae</taxon>
        <taxon>Hypocreales</taxon>
        <taxon>Nectriaceae</taxon>
        <taxon>Fusarium</taxon>
        <taxon>Fusarium oxysporum species complex</taxon>
    </lineage>
</organism>
<evidence type="ECO:0000313" key="2">
    <source>
        <dbReference type="EMBL" id="KAF5267076.1"/>
    </source>
</evidence>
<comment type="caution">
    <text evidence="2">The sequence shown here is derived from an EMBL/GenBank/DDBJ whole genome shotgun (WGS) entry which is preliminary data.</text>
</comment>